<evidence type="ECO:0000313" key="4">
    <source>
        <dbReference type="Proteomes" id="UP001154282"/>
    </source>
</evidence>
<keyword evidence="4" id="KW-1185">Reference proteome</keyword>
<organism evidence="3 4">
    <name type="scientific">Linum tenue</name>
    <dbReference type="NCBI Taxonomy" id="586396"/>
    <lineage>
        <taxon>Eukaryota</taxon>
        <taxon>Viridiplantae</taxon>
        <taxon>Streptophyta</taxon>
        <taxon>Embryophyta</taxon>
        <taxon>Tracheophyta</taxon>
        <taxon>Spermatophyta</taxon>
        <taxon>Magnoliopsida</taxon>
        <taxon>eudicotyledons</taxon>
        <taxon>Gunneridae</taxon>
        <taxon>Pentapetalae</taxon>
        <taxon>rosids</taxon>
        <taxon>fabids</taxon>
        <taxon>Malpighiales</taxon>
        <taxon>Linaceae</taxon>
        <taxon>Linum</taxon>
    </lineage>
</organism>
<evidence type="ECO:0000313" key="3">
    <source>
        <dbReference type="EMBL" id="CAI0628912.1"/>
    </source>
</evidence>
<accession>A0AAV0SAU7</accession>
<dbReference type="EMBL" id="CAMGYJ010000009">
    <property type="protein sequence ID" value="CAI0543282.1"/>
    <property type="molecule type" value="Genomic_DNA"/>
</dbReference>
<reference evidence="3" key="1">
    <citation type="submission" date="2022-08" db="EMBL/GenBank/DDBJ databases">
        <authorList>
            <person name="Gutierrez-Valencia J."/>
        </authorList>
    </citation>
    <scope>NUCLEOTIDE SEQUENCE</scope>
</reference>
<evidence type="ECO:0000313" key="1">
    <source>
        <dbReference type="EMBL" id="CAI0543282.1"/>
    </source>
</evidence>
<proteinExistence type="predicted"/>
<dbReference type="Proteomes" id="UP001154282">
    <property type="component" value="Unassembled WGS sequence"/>
</dbReference>
<gene>
    <name evidence="1" type="ORF">LITE_LOCUS42786</name>
    <name evidence="2" type="ORF">LITE_LOCUS49122</name>
    <name evidence="3" type="ORF">LITE_LOCUS51804</name>
</gene>
<dbReference type="EMBL" id="CAMGYJ010000011">
    <property type="protein sequence ID" value="CAI0628912.1"/>
    <property type="molecule type" value="Genomic_DNA"/>
</dbReference>
<name>A0AAV0SAU7_9ROSI</name>
<protein>
    <submittedName>
        <fullName evidence="3">Uncharacterized protein</fullName>
    </submittedName>
</protein>
<comment type="caution">
    <text evidence="3">The sequence shown here is derived from an EMBL/GenBank/DDBJ whole genome shotgun (WGS) entry which is preliminary data.</text>
</comment>
<dbReference type="EMBL" id="CAMGYJ010000011">
    <property type="protein sequence ID" value="CAI0559233.1"/>
    <property type="molecule type" value="Genomic_DNA"/>
</dbReference>
<dbReference type="AlphaFoldDB" id="A0AAV0SAU7"/>
<sequence length="17" mass="2336">MWWWRLTEWWPTRRTGS</sequence>
<evidence type="ECO:0000313" key="2">
    <source>
        <dbReference type="EMBL" id="CAI0559233.1"/>
    </source>
</evidence>